<dbReference type="Gene3D" id="3.90.1580.10">
    <property type="entry name" value="paralog of FGE (formylglycine-generating enzyme)"/>
    <property type="match status" value="1"/>
</dbReference>
<feature type="compositionally biased region" description="Polar residues" evidence="1">
    <location>
        <begin position="105"/>
        <end position="121"/>
    </location>
</feature>
<dbReference type="GO" id="GO:0120147">
    <property type="term" value="F:formylglycine-generating oxidase activity"/>
    <property type="evidence" value="ECO:0007669"/>
    <property type="project" value="TreeGrafter"/>
</dbReference>
<dbReference type="InterPro" id="IPR008912">
    <property type="entry name" value="Uncharacterised_CoxE"/>
</dbReference>
<dbReference type="Proteomes" id="UP000076925">
    <property type="component" value="Unassembled WGS sequence"/>
</dbReference>
<protein>
    <recommendedName>
        <fullName evidence="2">Sulfatase-modifying factor enzyme-like domain-containing protein</fullName>
    </recommendedName>
</protein>
<comment type="caution">
    <text evidence="3">The sequence shown here is derived from an EMBL/GenBank/DDBJ whole genome shotgun (WGS) entry which is preliminary data.</text>
</comment>
<dbReference type="RefSeq" id="WP_017749749.1">
    <property type="nucleotide sequence ID" value="NZ_KQ976354.1"/>
</dbReference>
<organism evidence="3 4">
    <name type="scientific">Scytonema hofmannii PCC 7110</name>
    <dbReference type="NCBI Taxonomy" id="128403"/>
    <lineage>
        <taxon>Bacteria</taxon>
        <taxon>Bacillati</taxon>
        <taxon>Cyanobacteriota</taxon>
        <taxon>Cyanophyceae</taxon>
        <taxon>Nostocales</taxon>
        <taxon>Scytonemataceae</taxon>
        <taxon>Scytonema</taxon>
    </lineage>
</organism>
<evidence type="ECO:0000256" key="1">
    <source>
        <dbReference type="SAM" id="MobiDB-lite"/>
    </source>
</evidence>
<dbReference type="InterPro" id="IPR005532">
    <property type="entry name" value="SUMF_dom"/>
</dbReference>
<sequence>MKPLNDHHLLELFWGLRKAGLSLRIEDYQLLCQAWEKGFCPNNIQELGELCQRLWVKSLKEKKLFDEYFNKYSDRYLEHLKQLLFQLETNSSFSDESSGEGRQLTKGSSRDAQSGTPQARLQQKIEATTPPSTPTPSPLPETVITEAARVGQAVPIPRSTYFTLTKEYFPVHRRQMQQSWRKLRLSLREGVGTELDIPATIKRISQKGLFLDPVLIPKRTNQTELLLLLDQSNSMMPFAPLAEQLVQTAQKDGRLGETKTYYFRNSPKDFLFRDLDLLQKQSLTNIIPHLHKNRTVVLIFSDGGAARGGYNQERVKLTEKFLNQLKPAVRKVVWLNPVPKYRWFGTTASQLSDKVFMYPFSEQGWRVMIDVLRGKQKSSPEDFDYLLNWSELVANQESVEQLYKRLVSLQPPDTKNDPDKLYRYENASRYIADFARRGQAYLDLACHAAFPLAITPDLVYYLRENFSFFDQKGKKLNIPWIAVPDLLLSNLCYPIGYQLYEMDSAVRHLLLKLLQQEERFGNKRLDELSDCLLYYLQQGLNNPNLKNQDFGENPEWIALAYTKPSEVARQLALMLHQTYSGDKAEKIKSVSLTATFAEPLAEANFQPLLTFARGWGRLARGYQEEAKEVFEQLPKKSPELNIEGVKLWIPGRKLPQFSFDVVTVNATGEIIKRETHQAKYFKEDLGNRVTLDMVYIPGGSFLMGSPETEEGRYENEESPQHKVTVQPFFMGKYPVTQKQWRVVAAFPQVNRELHPNPSNFKGVNRPVESISWYDAVEFCDRLSTYTGKNYRLPSEAEWEYACRAGTTTPFHFGETITPELANYDGNYTYASGSKGEFREKTTTVGSFKVANAFGLFDMHGNIWEWCADRWHKNYENASSDGSAWLTQSSKDNDNHRMLRGGSWLINPRHCRSAYRNDVHPDSRDDSAGFRVVLSGARSL</sequence>
<reference evidence="3 4" key="1">
    <citation type="journal article" date="2013" name="Genome Biol. Evol.">
        <title>Genomes of Stigonematalean cyanobacteria (subsection V) and the evolution of oxygenic photosynthesis from prokaryotes to plastids.</title>
        <authorList>
            <person name="Dagan T."/>
            <person name="Roettger M."/>
            <person name="Stucken K."/>
            <person name="Landan G."/>
            <person name="Koch R."/>
            <person name="Major P."/>
            <person name="Gould S.B."/>
            <person name="Goremykin V.V."/>
            <person name="Rippka R."/>
            <person name="Tandeau de Marsac N."/>
            <person name="Gugger M."/>
            <person name="Lockhart P.J."/>
            <person name="Allen J.F."/>
            <person name="Brune I."/>
            <person name="Maus I."/>
            <person name="Puhler A."/>
            <person name="Martin W.F."/>
        </authorList>
    </citation>
    <scope>NUCLEOTIDE SEQUENCE [LARGE SCALE GENOMIC DNA]</scope>
    <source>
        <strain evidence="3 4">PCC 7110</strain>
    </source>
</reference>
<dbReference type="PANTHER" id="PTHR23150">
    <property type="entry name" value="SULFATASE MODIFYING FACTOR 1, 2"/>
    <property type="match status" value="1"/>
</dbReference>
<gene>
    <name evidence="3" type="ORF">WA1_38635</name>
</gene>
<dbReference type="SUPFAM" id="SSF56436">
    <property type="entry name" value="C-type lectin-like"/>
    <property type="match status" value="1"/>
</dbReference>
<feature type="region of interest" description="Disordered" evidence="1">
    <location>
        <begin position="92"/>
        <end position="140"/>
    </location>
</feature>
<dbReference type="EMBL" id="ANNX02000042">
    <property type="protein sequence ID" value="KYC38259.1"/>
    <property type="molecule type" value="Genomic_DNA"/>
</dbReference>
<dbReference type="InterPro" id="IPR051043">
    <property type="entry name" value="Sulfatase_Mod_Factor_Kinase"/>
</dbReference>
<dbReference type="STRING" id="128403.WA1_38635"/>
<dbReference type="Pfam" id="PF05762">
    <property type="entry name" value="VWA_CoxE"/>
    <property type="match status" value="1"/>
</dbReference>
<dbReference type="OrthoDB" id="569031at2"/>
<evidence type="ECO:0000259" key="2">
    <source>
        <dbReference type="Pfam" id="PF03781"/>
    </source>
</evidence>
<dbReference type="Pfam" id="PF03781">
    <property type="entry name" value="FGE-sulfatase"/>
    <property type="match status" value="1"/>
</dbReference>
<dbReference type="AlphaFoldDB" id="A0A139X0L9"/>
<accession>A0A139X0L9</accession>
<evidence type="ECO:0000313" key="3">
    <source>
        <dbReference type="EMBL" id="KYC38259.1"/>
    </source>
</evidence>
<dbReference type="InterPro" id="IPR042095">
    <property type="entry name" value="SUMF_sf"/>
</dbReference>
<dbReference type="PANTHER" id="PTHR23150:SF19">
    <property type="entry name" value="FORMYLGLYCINE-GENERATING ENZYME"/>
    <property type="match status" value="1"/>
</dbReference>
<feature type="domain" description="Sulfatase-modifying factor enzyme-like" evidence="2">
    <location>
        <begin position="692"/>
        <end position="932"/>
    </location>
</feature>
<keyword evidence="4" id="KW-1185">Reference proteome</keyword>
<proteinExistence type="predicted"/>
<evidence type="ECO:0000313" key="4">
    <source>
        <dbReference type="Proteomes" id="UP000076925"/>
    </source>
</evidence>
<dbReference type="InterPro" id="IPR016187">
    <property type="entry name" value="CTDL_fold"/>
</dbReference>
<name>A0A139X0L9_9CYAN</name>